<name>A0A8I2H6I4_9GAMM</name>
<dbReference type="EMBL" id="CP137579">
    <property type="protein sequence ID" value="WOX30688.1"/>
    <property type="molecule type" value="Genomic_DNA"/>
</dbReference>
<reference evidence="2 4" key="2">
    <citation type="submission" date="2023-10" db="EMBL/GenBank/DDBJ databases">
        <title>To unveil natural product biosynthetic capacity in Pseudoalteromonas.</title>
        <authorList>
            <person name="Wang J."/>
        </authorList>
    </citation>
    <scope>NUCLEOTIDE SEQUENCE [LARGE SCALE GENOMIC DNA]</scope>
    <source>
        <strain evidence="2 4">DSM 15914</strain>
    </source>
</reference>
<evidence type="ECO:0000313" key="4">
    <source>
        <dbReference type="Proteomes" id="UP001304419"/>
    </source>
</evidence>
<accession>A0A8I2H6I4</accession>
<dbReference type="RefSeq" id="WP_193521712.1">
    <property type="nucleotide sequence ID" value="NZ_CBCSDF010000004.1"/>
</dbReference>
<evidence type="ECO:0000313" key="2">
    <source>
        <dbReference type="EMBL" id="WOX30688.1"/>
    </source>
</evidence>
<dbReference type="AlphaFoldDB" id="A0A8I2H6I4"/>
<reference evidence="1" key="1">
    <citation type="submission" date="2019-10" db="EMBL/GenBank/DDBJ databases">
        <authorList>
            <person name="Paulsen S."/>
        </authorList>
    </citation>
    <scope>NUCLEOTIDE SEQUENCE</scope>
    <source>
        <strain evidence="1">LMG 19692</strain>
    </source>
</reference>
<dbReference type="Proteomes" id="UP000646877">
    <property type="component" value="Unassembled WGS sequence"/>
</dbReference>
<evidence type="ECO:0000313" key="3">
    <source>
        <dbReference type="Proteomes" id="UP000646877"/>
    </source>
</evidence>
<evidence type="ECO:0000313" key="1">
    <source>
        <dbReference type="EMBL" id="NLR21076.1"/>
    </source>
</evidence>
<proteinExistence type="predicted"/>
<dbReference type="Proteomes" id="UP001304419">
    <property type="component" value="Chromosome 2"/>
</dbReference>
<keyword evidence="4" id="KW-1185">Reference proteome</keyword>
<organism evidence="1 3">
    <name type="scientific">Pseudoalteromonas maricaloris</name>
    <dbReference type="NCBI Taxonomy" id="184924"/>
    <lineage>
        <taxon>Bacteria</taxon>
        <taxon>Pseudomonadati</taxon>
        <taxon>Pseudomonadota</taxon>
        <taxon>Gammaproteobacteria</taxon>
        <taxon>Alteromonadales</taxon>
        <taxon>Pseudoalteromonadaceae</taxon>
        <taxon>Pseudoalteromonas</taxon>
    </lineage>
</organism>
<protein>
    <submittedName>
        <fullName evidence="1">Uncharacterized protein</fullName>
    </submittedName>
</protein>
<dbReference type="EMBL" id="WEIA01000003">
    <property type="protein sequence ID" value="NLR21076.1"/>
    <property type="molecule type" value="Genomic_DNA"/>
</dbReference>
<sequence>MIRMIFATFLLLWGTQVSAQELILSKVVKLKVDSPITISHVSETLVLAFKDSKLLHETLDPQKFVPAVDLSGHEHQFIRSLFEVDSRMKLPAWLQVLSEEVASTYQIQNVQQKSIQEITIFSSYNKEETHGIVFVLEAQVIHKIEVFGQQSQFQNVINNIATRF</sequence>
<gene>
    <name evidence="1" type="ORF">F9Y85_07050</name>
    <name evidence="2" type="ORF">R5H13_22675</name>
</gene>